<dbReference type="AlphaFoldDB" id="A0A392VZQ9"/>
<evidence type="ECO:0000313" key="1">
    <source>
        <dbReference type="EMBL" id="MCI91950.1"/>
    </source>
</evidence>
<evidence type="ECO:0000313" key="2">
    <source>
        <dbReference type="Proteomes" id="UP000265520"/>
    </source>
</evidence>
<reference evidence="1 2" key="1">
    <citation type="journal article" date="2018" name="Front. Plant Sci.">
        <title>Red Clover (Trifolium pratense) and Zigzag Clover (T. medium) - A Picture of Genomic Similarities and Differences.</title>
        <authorList>
            <person name="Dluhosova J."/>
            <person name="Istvanek J."/>
            <person name="Nedelnik J."/>
            <person name="Repkova J."/>
        </authorList>
    </citation>
    <scope>NUCLEOTIDE SEQUENCE [LARGE SCALE GENOMIC DNA]</scope>
    <source>
        <strain evidence="2">cv. 10/8</strain>
        <tissue evidence="1">Leaf</tissue>
    </source>
</reference>
<dbReference type="Proteomes" id="UP000265520">
    <property type="component" value="Unassembled WGS sequence"/>
</dbReference>
<protein>
    <submittedName>
        <fullName evidence="1">Uncharacterized protein</fullName>
    </submittedName>
</protein>
<organism evidence="1 2">
    <name type="scientific">Trifolium medium</name>
    <dbReference type="NCBI Taxonomy" id="97028"/>
    <lineage>
        <taxon>Eukaryota</taxon>
        <taxon>Viridiplantae</taxon>
        <taxon>Streptophyta</taxon>
        <taxon>Embryophyta</taxon>
        <taxon>Tracheophyta</taxon>
        <taxon>Spermatophyta</taxon>
        <taxon>Magnoliopsida</taxon>
        <taxon>eudicotyledons</taxon>
        <taxon>Gunneridae</taxon>
        <taxon>Pentapetalae</taxon>
        <taxon>rosids</taxon>
        <taxon>fabids</taxon>
        <taxon>Fabales</taxon>
        <taxon>Fabaceae</taxon>
        <taxon>Papilionoideae</taxon>
        <taxon>50 kb inversion clade</taxon>
        <taxon>NPAAA clade</taxon>
        <taxon>Hologalegina</taxon>
        <taxon>IRL clade</taxon>
        <taxon>Trifolieae</taxon>
        <taxon>Trifolium</taxon>
    </lineage>
</organism>
<name>A0A392VZQ9_9FABA</name>
<sequence>VVQILIPVRDQHRRQEKAAIKSATEMVMEVISVISLTNTVIIFSHSHVSLPLWYVNGDGAGNARAEV</sequence>
<keyword evidence="2" id="KW-1185">Reference proteome</keyword>
<accession>A0A392VZQ9</accession>
<proteinExistence type="predicted"/>
<feature type="non-terminal residue" evidence="1">
    <location>
        <position position="1"/>
    </location>
</feature>
<comment type="caution">
    <text evidence="1">The sequence shown here is derived from an EMBL/GenBank/DDBJ whole genome shotgun (WGS) entry which is preliminary data.</text>
</comment>
<dbReference type="EMBL" id="LXQA011286764">
    <property type="protein sequence ID" value="MCI91950.1"/>
    <property type="molecule type" value="Genomic_DNA"/>
</dbReference>